<keyword evidence="2 6" id="KW-0645">Protease</keyword>
<dbReference type="EMBL" id="SJPR01000005">
    <property type="protein sequence ID" value="TWT95325.1"/>
    <property type="molecule type" value="Genomic_DNA"/>
</dbReference>
<sequence length="367" mass="39011" precursor="true">MNPPRLLLPLVCLVVAAPTAIAQQATAPVAAAPVQLTPEELANIRVYEVANRSVVHVTTSTVQYHPIFGVPIEGGEGAGSGAILDREGHVLTNHHVVDDANSIKVTLSDDQTFDAEVIGADSEYDIAVLKIDAPRAALAALSPINLGRSDNLRVGQKAYALGNPFGLDGTLTTGILSSLNRSLPSRIDSRVMDGMIQTDAAMNPGNSGGPLLNTSAEMIGMCVAIRSSVGQNSGVGFAIPVDRIKRFVPELIEKGRIVRAYHGIVVLNQTSSGLRIAKLAKDGPAERAGLHGFRVKKRYERQGAVVYEIKELDKDYADLILAIDGRPVATHTEFLAIMDAHAPGDRVVFTVQRDGRRVDVPVTLGAT</sequence>
<keyword evidence="7" id="KW-1185">Reference proteome</keyword>
<dbReference type="InterPro" id="IPR009003">
    <property type="entry name" value="Peptidase_S1_PA"/>
</dbReference>
<dbReference type="InterPro" id="IPR036034">
    <property type="entry name" value="PDZ_sf"/>
</dbReference>
<protein>
    <submittedName>
        <fullName evidence="6">Putative serine protease HtrA</fullName>
    </submittedName>
</protein>
<dbReference type="RefSeq" id="WP_146446170.1">
    <property type="nucleotide sequence ID" value="NZ_SJPR01000005.1"/>
</dbReference>
<feature type="domain" description="PDZ" evidence="5">
    <location>
        <begin position="268"/>
        <end position="364"/>
    </location>
</feature>
<feature type="chain" id="PRO_5022671025" evidence="4">
    <location>
        <begin position="23"/>
        <end position="367"/>
    </location>
</feature>
<evidence type="ECO:0000256" key="4">
    <source>
        <dbReference type="SAM" id="SignalP"/>
    </source>
</evidence>
<dbReference type="InterPro" id="IPR043504">
    <property type="entry name" value="Peptidase_S1_PA_chymotrypsin"/>
</dbReference>
<comment type="caution">
    <text evidence="6">The sequence shown here is derived from an EMBL/GenBank/DDBJ whole genome shotgun (WGS) entry which is preliminary data.</text>
</comment>
<evidence type="ECO:0000313" key="7">
    <source>
        <dbReference type="Proteomes" id="UP000317421"/>
    </source>
</evidence>
<evidence type="ECO:0000256" key="3">
    <source>
        <dbReference type="ARBA" id="ARBA00022801"/>
    </source>
</evidence>
<dbReference type="PANTHER" id="PTHR43343:SF3">
    <property type="entry name" value="PROTEASE DO-LIKE 8, CHLOROPLASTIC"/>
    <property type="match status" value="1"/>
</dbReference>
<dbReference type="InterPro" id="IPR051201">
    <property type="entry name" value="Chloro_Bact_Ser_Proteases"/>
</dbReference>
<dbReference type="PANTHER" id="PTHR43343">
    <property type="entry name" value="PEPTIDASE S12"/>
    <property type="match status" value="1"/>
</dbReference>
<dbReference type="InterPro" id="IPR001478">
    <property type="entry name" value="PDZ"/>
</dbReference>
<proteinExistence type="inferred from homology"/>
<keyword evidence="3" id="KW-0378">Hydrolase</keyword>
<dbReference type="OrthoDB" id="248175at2"/>
<dbReference type="SUPFAM" id="SSF50156">
    <property type="entry name" value="PDZ domain-like"/>
    <property type="match status" value="1"/>
</dbReference>
<organism evidence="6 7">
    <name type="scientific">Botrimarina colliarenosi</name>
    <dbReference type="NCBI Taxonomy" id="2528001"/>
    <lineage>
        <taxon>Bacteria</taxon>
        <taxon>Pseudomonadati</taxon>
        <taxon>Planctomycetota</taxon>
        <taxon>Planctomycetia</taxon>
        <taxon>Pirellulales</taxon>
        <taxon>Lacipirellulaceae</taxon>
        <taxon>Botrimarina</taxon>
    </lineage>
</organism>
<gene>
    <name evidence="6" type="primary">htrA_4</name>
    <name evidence="6" type="ORF">Pla108_34710</name>
</gene>
<comment type="similarity">
    <text evidence="1">Belongs to the peptidase S1C family.</text>
</comment>
<dbReference type="AlphaFoldDB" id="A0A5C6A7M8"/>
<evidence type="ECO:0000259" key="5">
    <source>
        <dbReference type="Pfam" id="PF13180"/>
    </source>
</evidence>
<dbReference type="Proteomes" id="UP000317421">
    <property type="component" value="Unassembled WGS sequence"/>
</dbReference>
<evidence type="ECO:0000313" key="6">
    <source>
        <dbReference type="EMBL" id="TWT95325.1"/>
    </source>
</evidence>
<reference evidence="6 7" key="1">
    <citation type="submission" date="2019-02" db="EMBL/GenBank/DDBJ databases">
        <title>Deep-cultivation of Planctomycetes and their phenomic and genomic characterization uncovers novel biology.</title>
        <authorList>
            <person name="Wiegand S."/>
            <person name="Jogler M."/>
            <person name="Boedeker C."/>
            <person name="Pinto D."/>
            <person name="Vollmers J."/>
            <person name="Rivas-Marin E."/>
            <person name="Kohn T."/>
            <person name="Peeters S.H."/>
            <person name="Heuer A."/>
            <person name="Rast P."/>
            <person name="Oberbeckmann S."/>
            <person name="Bunk B."/>
            <person name="Jeske O."/>
            <person name="Meyerdierks A."/>
            <person name="Storesund J.E."/>
            <person name="Kallscheuer N."/>
            <person name="Luecker S."/>
            <person name="Lage O.M."/>
            <person name="Pohl T."/>
            <person name="Merkel B.J."/>
            <person name="Hornburger P."/>
            <person name="Mueller R.-W."/>
            <person name="Bruemmer F."/>
            <person name="Labrenz M."/>
            <person name="Spormann A.M."/>
            <person name="Op Den Camp H."/>
            <person name="Overmann J."/>
            <person name="Amann R."/>
            <person name="Jetten M.S.M."/>
            <person name="Mascher T."/>
            <person name="Medema M.H."/>
            <person name="Devos D.P."/>
            <person name="Kaster A.-K."/>
            <person name="Ovreas L."/>
            <person name="Rohde M."/>
            <person name="Galperin M.Y."/>
            <person name="Jogler C."/>
        </authorList>
    </citation>
    <scope>NUCLEOTIDE SEQUENCE [LARGE SCALE GENOMIC DNA]</scope>
    <source>
        <strain evidence="6 7">Pla108</strain>
    </source>
</reference>
<evidence type="ECO:0000256" key="2">
    <source>
        <dbReference type="ARBA" id="ARBA00022670"/>
    </source>
</evidence>
<dbReference type="PRINTS" id="PR00834">
    <property type="entry name" value="PROTEASES2C"/>
</dbReference>
<accession>A0A5C6A7M8</accession>
<dbReference type="Gene3D" id="2.40.10.10">
    <property type="entry name" value="Trypsin-like serine proteases"/>
    <property type="match status" value="2"/>
</dbReference>
<name>A0A5C6A7M8_9BACT</name>
<dbReference type="GO" id="GO:0006508">
    <property type="term" value="P:proteolysis"/>
    <property type="evidence" value="ECO:0007669"/>
    <property type="project" value="UniProtKB-KW"/>
</dbReference>
<dbReference type="Pfam" id="PF13365">
    <property type="entry name" value="Trypsin_2"/>
    <property type="match status" value="1"/>
</dbReference>
<dbReference type="Gene3D" id="2.30.42.10">
    <property type="match status" value="1"/>
</dbReference>
<dbReference type="Pfam" id="PF13180">
    <property type="entry name" value="PDZ_2"/>
    <property type="match status" value="1"/>
</dbReference>
<dbReference type="SUPFAM" id="SSF50494">
    <property type="entry name" value="Trypsin-like serine proteases"/>
    <property type="match status" value="1"/>
</dbReference>
<dbReference type="InterPro" id="IPR001940">
    <property type="entry name" value="Peptidase_S1C"/>
</dbReference>
<evidence type="ECO:0000256" key="1">
    <source>
        <dbReference type="ARBA" id="ARBA00010541"/>
    </source>
</evidence>
<dbReference type="GO" id="GO:0004252">
    <property type="term" value="F:serine-type endopeptidase activity"/>
    <property type="evidence" value="ECO:0007669"/>
    <property type="project" value="InterPro"/>
</dbReference>
<feature type="signal peptide" evidence="4">
    <location>
        <begin position="1"/>
        <end position="22"/>
    </location>
</feature>
<keyword evidence="4" id="KW-0732">Signal</keyword>